<sequence length="152" mass="17513">MEKYLFAKAALQIQKPIAEVFEAIIDPQKMSNYFISKSTGRLETSNIVKWSFLEFEGDFPVEAKEIQPFSYISFDWSGGTDDMLVEIFLEPRKNNSTVVRIKERKMNVDDNGIQQAIGQSEGWANFLACLKAYLEYGINLRKGAFDFMRDNE</sequence>
<evidence type="ECO:0000256" key="1">
    <source>
        <dbReference type="ARBA" id="ARBA00006817"/>
    </source>
</evidence>
<dbReference type="Pfam" id="PF08327">
    <property type="entry name" value="AHSA1"/>
    <property type="match status" value="1"/>
</dbReference>
<dbReference type="SUPFAM" id="SSF55961">
    <property type="entry name" value="Bet v1-like"/>
    <property type="match status" value="1"/>
</dbReference>
<name>A0A4U0H8T9_9SPHI</name>
<dbReference type="RefSeq" id="WP_136820231.1">
    <property type="nucleotide sequence ID" value="NZ_BMJX01000002.1"/>
</dbReference>
<reference evidence="3 4" key="1">
    <citation type="submission" date="2019-04" db="EMBL/GenBank/DDBJ databases">
        <title>Sphingobacterium olei sp. nov., isolated from oil-contaminated soil.</title>
        <authorList>
            <person name="Liu B."/>
        </authorList>
    </citation>
    <scope>NUCLEOTIDE SEQUENCE [LARGE SCALE GENOMIC DNA]</scope>
    <source>
        <strain evidence="3 4">Y3L14</strain>
    </source>
</reference>
<feature type="domain" description="Activator of Hsp90 ATPase homologue 1/2-like C-terminal" evidence="2">
    <location>
        <begin position="16"/>
        <end position="135"/>
    </location>
</feature>
<organism evidence="3 4">
    <name type="scientific">Sphingobacterium alkalisoli</name>
    <dbReference type="NCBI Taxonomy" id="1874115"/>
    <lineage>
        <taxon>Bacteria</taxon>
        <taxon>Pseudomonadati</taxon>
        <taxon>Bacteroidota</taxon>
        <taxon>Sphingobacteriia</taxon>
        <taxon>Sphingobacteriales</taxon>
        <taxon>Sphingobacteriaceae</taxon>
        <taxon>Sphingobacterium</taxon>
    </lineage>
</organism>
<comment type="similarity">
    <text evidence="1">Belongs to the AHA1 family.</text>
</comment>
<comment type="caution">
    <text evidence="3">The sequence shown here is derived from an EMBL/GenBank/DDBJ whole genome shotgun (WGS) entry which is preliminary data.</text>
</comment>
<evidence type="ECO:0000313" key="3">
    <source>
        <dbReference type="EMBL" id="TJY66882.1"/>
    </source>
</evidence>
<dbReference type="OrthoDB" id="2364866at2"/>
<dbReference type="InterPro" id="IPR023393">
    <property type="entry name" value="START-like_dom_sf"/>
</dbReference>
<evidence type="ECO:0000313" key="4">
    <source>
        <dbReference type="Proteomes" id="UP000309872"/>
    </source>
</evidence>
<keyword evidence="4" id="KW-1185">Reference proteome</keyword>
<dbReference type="AlphaFoldDB" id="A0A4U0H8T9"/>
<proteinExistence type="inferred from homology"/>
<dbReference type="InterPro" id="IPR013538">
    <property type="entry name" value="ASHA1/2-like_C"/>
</dbReference>
<gene>
    <name evidence="3" type="ORF">FAZ19_08225</name>
</gene>
<protein>
    <submittedName>
        <fullName evidence="3">ATPase</fullName>
    </submittedName>
</protein>
<dbReference type="EMBL" id="SUKA01000002">
    <property type="protein sequence ID" value="TJY66882.1"/>
    <property type="molecule type" value="Genomic_DNA"/>
</dbReference>
<dbReference type="Proteomes" id="UP000309872">
    <property type="component" value="Unassembled WGS sequence"/>
</dbReference>
<accession>A0A4U0H8T9</accession>
<evidence type="ECO:0000259" key="2">
    <source>
        <dbReference type="Pfam" id="PF08327"/>
    </source>
</evidence>
<dbReference type="Gene3D" id="3.30.530.20">
    <property type="match status" value="1"/>
</dbReference>